<sequence>MKQHHPSFGKKKQLTEEAISSLMDSSTTPDPSMSRDYFSPCGINSSALFLSLEREKKKQKYSEELELIMTTKAINLIGIAFSSLETHSS</sequence>
<name>A0AAV4UUY0_9ARAC</name>
<evidence type="ECO:0000313" key="1">
    <source>
        <dbReference type="EMBL" id="GIY61584.1"/>
    </source>
</evidence>
<organism evidence="1 2">
    <name type="scientific">Caerostris darwini</name>
    <dbReference type="NCBI Taxonomy" id="1538125"/>
    <lineage>
        <taxon>Eukaryota</taxon>
        <taxon>Metazoa</taxon>
        <taxon>Ecdysozoa</taxon>
        <taxon>Arthropoda</taxon>
        <taxon>Chelicerata</taxon>
        <taxon>Arachnida</taxon>
        <taxon>Araneae</taxon>
        <taxon>Araneomorphae</taxon>
        <taxon>Entelegynae</taxon>
        <taxon>Araneoidea</taxon>
        <taxon>Araneidae</taxon>
        <taxon>Caerostris</taxon>
    </lineage>
</organism>
<dbReference type="AlphaFoldDB" id="A0AAV4UUY0"/>
<protein>
    <submittedName>
        <fullName evidence="1">Uncharacterized protein</fullName>
    </submittedName>
</protein>
<gene>
    <name evidence="1" type="ORF">CDAR_541081</name>
</gene>
<dbReference type="Proteomes" id="UP001054837">
    <property type="component" value="Unassembled WGS sequence"/>
</dbReference>
<proteinExistence type="predicted"/>
<comment type="caution">
    <text evidence="1">The sequence shown here is derived from an EMBL/GenBank/DDBJ whole genome shotgun (WGS) entry which is preliminary data.</text>
</comment>
<evidence type="ECO:0000313" key="2">
    <source>
        <dbReference type="Proteomes" id="UP001054837"/>
    </source>
</evidence>
<keyword evidence="2" id="KW-1185">Reference proteome</keyword>
<dbReference type="EMBL" id="BPLQ01011958">
    <property type="protein sequence ID" value="GIY61584.1"/>
    <property type="molecule type" value="Genomic_DNA"/>
</dbReference>
<accession>A0AAV4UUY0</accession>
<reference evidence="1 2" key="1">
    <citation type="submission" date="2021-06" db="EMBL/GenBank/DDBJ databases">
        <title>Caerostris darwini draft genome.</title>
        <authorList>
            <person name="Kono N."/>
            <person name="Arakawa K."/>
        </authorList>
    </citation>
    <scope>NUCLEOTIDE SEQUENCE [LARGE SCALE GENOMIC DNA]</scope>
</reference>